<dbReference type="Pfam" id="PF07813">
    <property type="entry name" value="LTXXQ"/>
    <property type="match status" value="1"/>
</dbReference>
<evidence type="ECO:0000313" key="2">
    <source>
        <dbReference type="EMBL" id="MBA5637354.1"/>
    </source>
</evidence>
<dbReference type="InterPro" id="IPR012899">
    <property type="entry name" value="LTXXQ"/>
</dbReference>
<dbReference type="GO" id="GO:0042597">
    <property type="term" value="C:periplasmic space"/>
    <property type="evidence" value="ECO:0007669"/>
    <property type="project" value="InterPro"/>
</dbReference>
<comment type="caution">
    <text evidence="2">The sequence shown here is derived from an EMBL/GenBank/DDBJ whole genome shotgun (WGS) entry which is preliminary data.</text>
</comment>
<feature type="chain" id="PRO_5031556898" evidence="1">
    <location>
        <begin position="27"/>
        <end position="158"/>
    </location>
</feature>
<dbReference type="RefSeq" id="WP_182161873.1">
    <property type="nucleotide sequence ID" value="NZ_JACEZT010000005.1"/>
</dbReference>
<name>A0A7W2ERU9_9BURK</name>
<keyword evidence="3" id="KW-1185">Reference proteome</keyword>
<sequence>MNTVRKSILIGMTVLGLAGASAAALADDTAGRHDWQANSEQRQARMADMFAKHQAKLHDLLKLTAAQEPAWTAYQNAIKPAAPAEHFDRAAIAKMPAPDRLAKMIDLSKQRTLTMEGHLGALNTFYGQLTTEQKAIFDDHVMGGAHGPHAMMGRHHRQ</sequence>
<reference evidence="2 3" key="1">
    <citation type="submission" date="2020-07" db="EMBL/GenBank/DDBJ databases">
        <title>Novel species isolated from subtropical streams in China.</title>
        <authorList>
            <person name="Lu H."/>
        </authorList>
    </citation>
    <scope>NUCLEOTIDE SEQUENCE [LARGE SCALE GENOMIC DNA]</scope>
    <source>
        <strain evidence="2 3">LX20W</strain>
    </source>
</reference>
<dbReference type="EMBL" id="JACEZT010000005">
    <property type="protein sequence ID" value="MBA5637354.1"/>
    <property type="molecule type" value="Genomic_DNA"/>
</dbReference>
<dbReference type="AlphaFoldDB" id="A0A7W2ERU9"/>
<keyword evidence="1" id="KW-0732">Signal</keyword>
<accession>A0A7W2ERU9</accession>
<evidence type="ECO:0000256" key="1">
    <source>
        <dbReference type="SAM" id="SignalP"/>
    </source>
</evidence>
<protein>
    <submittedName>
        <fullName evidence="2">Spy/CpxP family protein refolding chaperone</fullName>
    </submittedName>
</protein>
<organism evidence="2 3">
    <name type="scientific">Rugamonas brunnea</name>
    <dbReference type="NCBI Taxonomy" id="2758569"/>
    <lineage>
        <taxon>Bacteria</taxon>
        <taxon>Pseudomonadati</taxon>
        <taxon>Pseudomonadota</taxon>
        <taxon>Betaproteobacteria</taxon>
        <taxon>Burkholderiales</taxon>
        <taxon>Oxalobacteraceae</taxon>
        <taxon>Telluria group</taxon>
        <taxon>Rugamonas</taxon>
    </lineage>
</organism>
<gene>
    <name evidence="2" type="ORF">H3H37_09840</name>
</gene>
<proteinExistence type="predicted"/>
<evidence type="ECO:0000313" key="3">
    <source>
        <dbReference type="Proteomes" id="UP000534388"/>
    </source>
</evidence>
<dbReference type="Proteomes" id="UP000534388">
    <property type="component" value="Unassembled WGS sequence"/>
</dbReference>
<feature type="signal peptide" evidence="1">
    <location>
        <begin position="1"/>
        <end position="26"/>
    </location>
</feature>